<dbReference type="GeneID" id="107892367"/>
<reference evidence="5" key="2">
    <citation type="submission" date="2025-08" db="UniProtKB">
        <authorList>
            <consortium name="RefSeq"/>
        </authorList>
    </citation>
    <scope>IDENTIFICATION</scope>
</reference>
<dbReference type="RefSeq" id="XP_016672924.1">
    <property type="nucleotide sequence ID" value="XM_016817435.2"/>
</dbReference>
<accession>A0A1U8IAX4</accession>
<gene>
    <name evidence="5" type="primary">LOC107892367</name>
</gene>
<dbReference type="InterPro" id="IPR015943">
    <property type="entry name" value="WD40/YVTN_repeat-like_dom_sf"/>
</dbReference>
<reference evidence="4" key="1">
    <citation type="journal article" date="2020" name="Nat. Genet.">
        <title>Genomic diversifications of five Gossypium allopolyploid species and their impact on cotton improvement.</title>
        <authorList>
            <person name="Chen Z.J."/>
            <person name="Sreedasyam A."/>
            <person name="Ando A."/>
            <person name="Song Q."/>
            <person name="De Santiago L.M."/>
            <person name="Hulse-Kemp A.M."/>
            <person name="Ding M."/>
            <person name="Ye W."/>
            <person name="Kirkbride R.C."/>
            <person name="Jenkins J."/>
            <person name="Plott C."/>
            <person name="Lovell J."/>
            <person name="Lin Y.M."/>
            <person name="Vaughn R."/>
            <person name="Liu B."/>
            <person name="Simpson S."/>
            <person name="Scheffler B.E."/>
            <person name="Wen L."/>
            <person name="Saski C.A."/>
            <person name="Grover C.E."/>
            <person name="Hu G."/>
            <person name="Conover J.L."/>
            <person name="Carlson J.W."/>
            <person name="Shu S."/>
            <person name="Boston L.B."/>
            <person name="Williams M."/>
            <person name="Peterson D.G."/>
            <person name="McGee K."/>
            <person name="Jones D.C."/>
            <person name="Wendel J.F."/>
            <person name="Stelly D.M."/>
            <person name="Grimwood J."/>
            <person name="Schmutz J."/>
        </authorList>
    </citation>
    <scope>NUCLEOTIDE SEQUENCE [LARGE SCALE GENOMIC DNA]</scope>
    <source>
        <strain evidence="4">cv. TM-1</strain>
    </source>
</reference>
<dbReference type="PROSITE" id="PS00678">
    <property type="entry name" value="WD_REPEATS_1"/>
    <property type="match status" value="1"/>
</dbReference>
<evidence type="ECO:0000256" key="1">
    <source>
        <dbReference type="ARBA" id="ARBA00022574"/>
    </source>
</evidence>
<dbReference type="SMART" id="SM00320">
    <property type="entry name" value="WD40"/>
    <property type="match status" value="5"/>
</dbReference>
<dbReference type="PRINTS" id="PR00320">
    <property type="entry name" value="GPROTEINBRPT"/>
</dbReference>
<keyword evidence="1 3" id="KW-0853">WD repeat</keyword>
<organism evidence="4 5">
    <name type="scientific">Gossypium hirsutum</name>
    <name type="common">Upland cotton</name>
    <name type="synonym">Gossypium mexicanum</name>
    <dbReference type="NCBI Taxonomy" id="3635"/>
    <lineage>
        <taxon>Eukaryota</taxon>
        <taxon>Viridiplantae</taxon>
        <taxon>Streptophyta</taxon>
        <taxon>Embryophyta</taxon>
        <taxon>Tracheophyta</taxon>
        <taxon>Spermatophyta</taxon>
        <taxon>Magnoliopsida</taxon>
        <taxon>eudicotyledons</taxon>
        <taxon>Gunneridae</taxon>
        <taxon>Pentapetalae</taxon>
        <taxon>rosids</taxon>
        <taxon>malvids</taxon>
        <taxon>Malvales</taxon>
        <taxon>Malvaceae</taxon>
        <taxon>Malvoideae</taxon>
        <taxon>Gossypium</taxon>
    </lineage>
</organism>
<feature type="repeat" description="WD" evidence="3">
    <location>
        <begin position="236"/>
        <end position="275"/>
    </location>
</feature>
<evidence type="ECO:0000313" key="5">
    <source>
        <dbReference type="RefSeq" id="XP_016672924.1"/>
    </source>
</evidence>
<dbReference type="PROSITE" id="PS50082">
    <property type="entry name" value="WD_REPEATS_2"/>
    <property type="match status" value="3"/>
</dbReference>
<dbReference type="AlphaFoldDB" id="A0A1U8IAX4"/>
<dbReference type="SUPFAM" id="SSF81383">
    <property type="entry name" value="F-box domain"/>
    <property type="match status" value="1"/>
</dbReference>
<dbReference type="InterPro" id="IPR019775">
    <property type="entry name" value="WD40_repeat_CS"/>
</dbReference>
<dbReference type="KEGG" id="ghi:107892367"/>
<evidence type="ECO:0000256" key="3">
    <source>
        <dbReference type="PROSITE-ProRule" id="PRU00221"/>
    </source>
</evidence>
<feature type="repeat" description="WD" evidence="3">
    <location>
        <begin position="288"/>
        <end position="330"/>
    </location>
</feature>
<dbReference type="STRING" id="3635.A0A1U8IAX4"/>
<proteinExistence type="predicted"/>
<evidence type="ECO:0000313" key="4">
    <source>
        <dbReference type="Proteomes" id="UP000818029"/>
    </source>
</evidence>
<dbReference type="PANTHER" id="PTHR22847">
    <property type="entry name" value="WD40 REPEAT PROTEIN"/>
    <property type="match status" value="1"/>
</dbReference>
<dbReference type="SUPFAM" id="SSF50978">
    <property type="entry name" value="WD40 repeat-like"/>
    <property type="match status" value="1"/>
</dbReference>
<dbReference type="Proteomes" id="UP000818029">
    <property type="component" value="Chromosome A09"/>
</dbReference>
<sequence>MVFAITEQPYSEVERAINSTYFLAKKKIYFSPKFEKMAEPPASQPQTATTEAAKTKITDLDEDSLALCATYLSLQDLSNLAMTSKFLKKIAYSDSIWLHRFSLRWPLEMLSSSSSGVRQAYLDWRTALHQFKFSDPFVLDLYTEARHFDNILLDKNDIIFSQGSIIRMMKTDSFLSGGSLVRMSDHNARITCMRLFPLNETSLVRSEIQREENVLVTSSCDHSIRLWWKGACHRCFRGHNGAVSTLSDKLLGAGGVKVFASGGEDGTVRLWSLSSSGKRGQQALKATLYGHQKPVSLMSVAGHKPSLLVTMSRDSKVRVWDTNTSSAVRSSCCVGMTSLPGAPVDMKCDEALLYIAAGSSVVVVDLRTMRKVNTVAICQPKLYSFAIMPSKSLICTGGFGKALLWDIRRSQEASKPKAVTELDGHIGSVTLLHMDPYKIVTGGLGDNLVNAWEIDTGKQTNSLLCNRPELGNTNIGCSAMAVNACRIATTSYGESQGLVSFRDFSGAVRPTSSKCNDDEQEADVWKFWGTQTYSDSDGSNE</sequence>
<dbReference type="InterPro" id="IPR036322">
    <property type="entry name" value="WD40_repeat_dom_sf"/>
</dbReference>
<dbReference type="OrthoDB" id="727118at2759"/>
<protein>
    <submittedName>
        <fullName evidence="5">Uncharacterized protein isoform X2</fullName>
    </submittedName>
</protein>
<dbReference type="Pfam" id="PF00400">
    <property type="entry name" value="WD40"/>
    <property type="match status" value="3"/>
</dbReference>
<dbReference type="InterPro" id="IPR001680">
    <property type="entry name" value="WD40_rpt"/>
</dbReference>
<dbReference type="PROSITE" id="PS50294">
    <property type="entry name" value="WD_REPEATS_REGION"/>
    <property type="match status" value="1"/>
</dbReference>
<feature type="repeat" description="WD" evidence="3">
    <location>
        <begin position="422"/>
        <end position="462"/>
    </location>
</feature>
<dbReference type="InterPro" id="IPR020472">
    <property type="entry name" value="WD40_PAC1"/>
</dbReference>
<dbReference type="InterPro" id="IPR036047">
    <property type="entry name" value="F-box-like_dom_sf"/>
</dbReference>
<dbReference type="Gene3D" id="2.130.10.10">
    <property type="entry name" value="YVTN repeat-like/Quinoprotein amine dehydrogenase"/>
    <property type="match status" value="2"/>
</dbReference>
<keyword evidence="4" id="KW-1185">Reference proteome</keyword>
<dbReference type="PANTHER" id="PTHR22847:SF746">
    <property type="entry name" value="OS01G0185400 PROTEIN"/>
    <property type="match status" value="1"/>
</dbReference>
<evidence type="ECO:0000256" key="2">
    <source>
        <dbReference type="ARBA" id="ARBA00022737"/>
    </source>
</evidence>
<keyword evidence="2" id="KW-0677">Repeat</keyword>
<name>A0A1U8IAX4_GOSHI</name>
<dbReference type="PaxDb" id="3635-A0A1U8IAX4"/>